<dbReference type="EMBL" id="GBRH01267755">
    <property type="protein sequence ID" value="JAD30140.1"/>
    <property type="molecule type" value="Transcribed_RNA"/>
</dbReference>
<reference evidence="1" key="1">
    <citation type="submission" date="2014-09" db="EMBL/GenBank/DDBJ databases">
        <authorList>
            <person name="Magalhaes I.L.F."/>
            <person name="Oliveira U."/>
            <person name="Santos F.R."/>
            <person name="Vidigal T.H.D.A."/>
            <person name="Brescovit A.D."/>
            <person name="Santos A.J."/>
        </authorList>
    </citation>
    <scope>NUCLEOTIDE SEQUENCE</scope>
    <source>
        <tissue evidence="1">Shoot tissue taken approximately 20 cm above the soil surface</tissue>
    </source>
</reference>
<evidence type="ECO:0000313" key="1">
    <source>
        <dbReference type="EMBL" id="JAD30140.1"/>
    </source>
</evidence>
<accession>A0A0A9SB24</accession>
<reference evidence="1" key="2">
    <citation type="journal article" date="2015" name="Data Brief">
        <title>Shoot transcriptome of the giant reed, Arundo donax.</title>
        <authorList>
            <person name="Barrero R.A."/>
            <person name="Guerrero F.D."/>
            <person name="Moolhuijzen P."/>
            <person name="Goolsby J.A."/>
            <person name="Tidwell J."/>
            <person name="Bellgard S.E."/>
            <person name="Bellgard M.I."/>
        </authorList>
    </citation>
    <scope>NUCLEOTIDE SEQUENCE</scope>
    <source>
        <tissue evidence="1">Shoot tissue taken approximately 20 cm above the soil surface</tissue>
    </source>
</reference>
<proteinExistence type="predicted"/>
<protein>
    <submittedName>
        <fullName evidence="1">Uncharacterized protein</fullName>
    </submittedName>
</protein>
<organism evidence="1">
    <name type="scientific">Arundo donax</name>
    <name type="common">Giant reed</name>
    <name type="synonym">Donax arundinaceus</name>
    <dbReference type="NCBI Taxonomy" id="35708"/>
    <lineage>
        <taxon>Eukaryota</taxon>
        <taxon>Viridiplantae</taxon>
        <taxon>Streptophyta</taxon>
        <taxon>Embryophyta</taxon>
        <taxon>Tracheophyta</taxon>
        <taxon>Spermatophyta</taxon>
        <taxon>Magnoliopsida</taxon>
        <taxon>Liliopsida</taxon>
        <taxon>Poales</taxon>
        <taxon>Poaceae</taxon>
        <taxon>PACMAD clade</taxon>
        <taxon>Arundinoideae</taxon>
        <taxon>Arundineae</taxon>
        <taxon>Arundo</taxon>
    </lineage>
</organism>
<sequence length="51" mass="5580">MRDSNYQALSYSQGTQGCSQTSYYGKGQASGDLLVVLVIAEFSLEGSFQMY</sequence>
<name>A0A0A9SB24_ARUDO</name>
<dbReference type="AlphaFoldDB" id="A0A0A9SB24"/>
<dbReference type="PROSITE" id="PS51257">
    <property type="entry name" value="PROKAR_LIPOPROTEIN"/>
    <property type="match status" value="1"/>
</dbReference>